<feature type="transmembrane region" description="Helical" evidence="8">
    <location>
        <begin position="80"/>
        <end position="99"/>
    </location>
</feature>
<keyword evidence="5 8" id="KW-1133">Transmembrane helix</keyword>
<dbReference type="GO" id="GO:0022857">
    <property type="term" value="F:transmembrane transporter activity"/>
    <property type="evidence" value="ECO:0007669"/>
    <property type="project" value="InterPro"/>
</dbReference>
<name>A0A1M6CKL7_9FIRM</name>
<comment type="similarity">
    <text evidence="7">Belongs to the drug/metabolite transporter (DMT) superfamily. Small multidrug resistance (SMR) (TC 2.A.7.1) family.</text>
</comment>
<protein>
    <submittedName>
        <fullName evidence="9">Quaternary ammonium compound-resistance protein SugE</fullName>
    </submittedName>
</protein>
<keyword evidence="10" id="KW-1185">Reference proteome</keyword>
<dbReference type="InterPro" id="IPR000390">
    <property type="entry name" value="Small_drug/metabolite_transptr"/>
</dbReference>
<dbReference type="SUPFAM" id="SSF103481">
    <property type="entry name" value="Multidrug resistance efflux transporter EmrE"/>
    <property type="match status" value="1"/>
</dbReference>
<evidence type="ECO:0000256" key="7">
    <source>
        <dbReference type="RuleBase" id="RU003942"/>
    </source>
</evidence>
<dbReference type="PANTHER" id="PTHR30561:SF0">
    <property type="entry name" value="GUANIDINIUM EXPORTER"/>
    <property type="match status" value="1"/>
</dbReference>
<gene>
    <name evidence="9" type="ORF">SAMN02745176_00824</name>
</gene>
<keyword evidence="2" id="KW-0813">Transport</keyword>
<feature type="transmembrane region" description="Helical" evidence="8">
    <location>
        <begin position="54"/>
        <end position="74"/>
    </location>
</feature>
<evidence type="ECO:0000313" key="9">
    <source>
        <dbReference type="EMBL" id="SHI61463.1"/>
    </source>
</evidence>
<dbReference type="Gene3D" id="1.10.3730.20">
    <property type="match status" value="1"/>
</dbReference>
<dbReference type="STRING" id="1122184.SAMN02745176_00824"/>
<evidence type="ECO:0000256" key="8">
    <source>
        <dbReference type="SAM" id="Phobius"/>
    </source>
</evidence>
<dbReference type="InterPro" id="IPR045324">
    <property type="entry name" value="Small_multidrug_res"/>
</dbReference>
<keyword evidence="6 8" id="KW-0472">Membrane</keyword>
<feature type="transmembrane region" description="Helical" evidence="8">
    <location>
        <begin position="23"/>
        <end position="42"/>
    </location>
</feature>
<organism evidence="9 10">
    <name type="scientific">Lutispora thermophila DSM 19022</name>
    <dbReference type="NCBI Taxonomy" id="1122184"/>
    <lineage>
        <taxon>Bacteria</taxon>
        <taxon>Bacillati</taxon>
        <taxon>Bacillota</taxon>
        <taxon>Clostridia</taxon>
        <taxon>Lutisporales</taxon>
        <taxon>Lutisporaceae</taxon>
        <taxon>Lutispora</taxon>
    </lineage>
</organism>
<proteinExistence type="inferred from homology"/>
<evidence type="ECO:0000256" key="5">
    <source>
        <dbReference type="ARBA" id="ARBA00022989"/>
    </source>
</evidence>
<keyword evidence="3" id="KW-1003">Cell membrane</keyword>
<evidence type="ECO:0000256" key="4">
    <source>
        <dbReference type="ARBA" id="ARBA00022692"/>
    </source>
</evidence>
<sequence>MLIIAGLLEMVWAIGMKYSQGFTKLLPSVLTILGMMASFYFLSLSLKSLPLGTAYAIWTGIGTVGTAILGVMLFEEPVNALRVICIGFIVVGIAGLKVVSSH</sequence>
<dbReference type="GO" id="GO:0005886">
    <property type="term" value="C:plasma membrane"/>
    <property type="evidence" value="ECO:0007669"/>
    <property type="project" value="UniProtKB-SubCell"/>
</dbReference>
<evidence type="ECO:0000256" key="3">
    <source>
        <dbReference type="ARBA" id="ARBA00022475"/>
    </source>
</evidence>
<dbReference type="AlphaFoldDB" id="A0A1M6CKL7"/>
<dbReference type="EMBL" id="FQZS01000005">
    <property type="protein sequence ID" value="SHI61463.1"/>
    <property type="molecule type" value="Genomic_DNA"/>
</dbReference>
<evidence type="ECO:0000256" key="1">
    <source>
        <dbReference type="ARBA" id="ARBA00004651"/>
    </source>
</evidence>
<dbReference type="FunFam" id="1.10.3730.20:FF:000001">
    <property type="entry name" value="Quaternary ammonium compound resistance transporter SugE"/>
    <property type="match status" value="1"/>
</dbReference>
<dbReference type="PANTHER" id="PTHR30561">
    <property type="entry name" value="SMR FAMILY PROTON-DEPENDENT DRUG EFFLUX TRANSPORTER SUGE"/>
    <property type="match status" value="1"/>
</dbReference>
<evidence type="ECO:0000256" key="6">
    <source>
        <dbReference type="ARBA" id="ARBA00023136"/>
    </source>
</evidence>
<evidence type="ECO:0000313" key="10">
    <source>
        <dbReference type="Proteomes" id="UP000184442"/>
    </source>
</evidence>
<reference evidence="9 10" key="1">
    <citation type="submission" date="2016-11" db="EMBL/GenBank/DDBJ databases">
        <authorList>
            <person name="Jaros S."/>
            <person name="Januszkiewicz K."/>
            <person name="Wedrychowicz H."/>
        </authorList>
    </citation>
    <scope>NUCLEOTIDE SEQUENCE [LARGE SCALE GENOMIC DNA]</scope>
    <source>
        <strain evidence="9 10">DSM 19022</strain>
    </source>
</reference>
<dbReference type="InterPro" id="IPR037185">
    <property type="entry name" value="EmrE-like"/>
</dbReference>
<evidence type="ECO:0000256" key="2">
    <source>
        <dbReference type="ARBA" id="ARBA00022448"/>
    </source>
</evidence>
<dbReference type="Proteomes" id="UP000184442">
    <property type="component" value="Unassembled WGS sequence"/>
</dbReference>
<comment type="subcellular location">
    <subcellularLocation>
        <location evidence="1 7">Cell membrane</location>
        <topology evidence="1 7">Multi-pass membrane protein</topology>
    </subcellularLocation>
</comment>
<dbReference type="Pfam" id="PF00893">
    <property type="entry name" value="Multi_Drug_Res"/>
    <property type="match status" value="1"/>
</dbReference>
<accession>A0A1M6CKL7</accession>
<keyword evidence="4 7" id="KW-0812">Transmembrane</keyword>